<dbReference type="GO" id="GO:0006355">
    <property type="term" value="P:regulation of DNA-templated transcription"/>
    <property type="evidence" value="ECO:0007669"/>
    <property type="project" value="InterPro"/>
</dbReference>
<evidence type="ECO:0000259" key="2">
    <source>
        <dbReference type="PROSITE" id="PS50043"/>
    </source>
</evidence>
<dbReference type="InterPro" id="IPR000792">
    <property type="entry name" value="Tscrpt_reg_LuxR_C"/>
</dbReference>
<comment type="caution">
    <text evidence="3">The sequence shown here is derived from an EMBL/GenBank/DDBJ whole genome shotgun (WGS) entry which is preliminary data.</text>
</comment>
<dbReference type="InterPro" id="IPR029058">
    <property type="entry name" value="AB_hydrolase_fold"/>
</dbReference>
<dbReference type="GO" id="GO:0003677">
    <property type="term" value="F:DNA binding"/>
    <property type="evidence" value="ECO:0007669"/>
    <property type="project" value="UniProtKB-KW"/>
</dbReference>
<dbReference type="Pfam" id="PF00196">
    <property type="entry name" value="GerE"/>
    <property type="match status" value="1"/>
</dbReference>
<dbReference type="Pfam" id="PF12146">
    <property type="entry name" value="Hydrolase_4"/>
    <property type="match status" value="1"/>
</dbReference>
<dbReference type="SUPFAM" id="SSF53474">
    <property type="entry name" value="alpha/beta-Hydrolases"/>
    <property type="match status" value="1"/>
</dbReference>
<dbReference type="GO" id="GO:0016787">
    <property type="term" value="F:hydrolase activity"/>
    <property type="evidence" value="ECO:0007669"/>
    <property type="project" value="UniProtKB-KW"/>
</dbReference>
<keyword evidence="4" id="KW-1185">Reference proteome</keyword>
<accession>A0AAE3VMJ3</accession>
<protein>
    <submittedName>
        <fullName evidence="3">Alpha-beta hydrolase superfamily lysophospholipase/DNA-binding CsgD family transcriptional regulator</fullName>
    </submittedName>
</protein>
<dbReference type="PRINTS" id="PR00038">
    <property type="entry name" value="HTHLUXR"/>
</dbReference>
<keyword evidence="1" id="KW-0238">DNA-binding</keyword>
<evidence type="ECO:0000313" key="4">
    <source>
        <dbReference type="Proteomes" id="UP001229244"/>
    </source>
</evidence>
<dbReference type="SUPFAM" id="SSF46894">
    <property type="entry name" value="C-terminal effector domain of the bipartite response regulators"/>
    <property type="match status" value="1"/>
</dbReference>
<dbReference type="Proteomes" id="UP001229244">
    <property type="component" value="Unassembled WGS sequence"/>
</dbReference>
<keyword evidence="3" id="KW-0378">Hydrolase</keyword>
<dbReference type="EMBL" id="JAUSUL010000001">
    <property type="protein sequence ID" value="MDQ0314688.1"/>
    <property type="molecule type" value="Genomic_DNA"/>
</dbReference>
<dbReference type="PANTHER" id="PTHR43214">
    <property type="entry name" value="TWO-COMPONENT RESPONSE REGULATOR"/>
    <property type="match status" value="1"/>
</dbReference>
<sequence length="606" mass="67506">METEYLPRLNGPPLLYRRWRTDPATRAARQRKAVFLGHSQPTHSGMLEDLAVSFRAAGWETYSGDVRGHGLSTDAATPLGHLAVEDGWAHAVDDMRHFYERSFEGVAWENRLAVVPNITALMTLDLLKTWPDLAKNIVLISPPPNQAALALFGKAFAQVRIRLGHADRPDEQALHHLYAFLGAHLKDRRHPADVMSADRELIQKVVTDPLGWPVPTSAYWYNIFSGMSSSWKWPKGLQVKPGTRCLVLFGGEDAMMRDGGFLPPIERFLARIGVSDVASARVPGGRSALFLEERKLGISARVLAWAGETWQPEGTYDEIDVAELASDLIAGIAGARGDGRLKPEELVELCYNAVDDESRWTEIIYRMIYEAERSGADNEEALQSRIAELMPHWERAFNLNQQVMMSATLGVILQTVVDRLQIGVAILDKDQRLLHRNPTFDAAVRKIFHESETPADEDTFVDWSTQRLMSNRIPQRDRSARAHGEAIVVYEGAPVGYHFHPDVLKQTSVQREGPASILVLRAEDDRTGKEDSRRLLIELAYGLTGKEAEIALLVAAGKSLDAIADELDILVSTVRGHLKKSFQKMGVHSQSELASRIMSGPVGWLK</sequence>
<organism evidence="3 4">
    <name type="scientific">Amorphus orientalis</name>
    <dbReference type="NCBI Taxonomy" id="649198"/>
    <lineage>
        <taxon>Bacteria</taxon>
        <taxon>Pseudomonadati</taxon>
        <taxon>Pseudomonadota</taxon>
        <taxon>Alphaproteobacteria</taxon>
        <taxon>Hyphomicrobiales</taxon>
        <taxon>Amorphaceae</taxon>
        <taxon>Amorphus</taxon>
    </lineage>
</organism>
<name>A0AAE3VMJ3_9HYPH</name>
<dbReference type="InterPro" id="IPR022742">
    <property type="entry name" value="Hydrolase_4"/>
</dbReference>
<dbReference type="Gene3D" id="1.10.10.10">
    <property type="entry name" value="Winged helix-like DNA-binding domain superfamily/Winged helix DNA-binding domain"/>
    <property type="match status" value="1"/>
</dbReference>
<reference evidence="3" key="1">
    <citation type="submission" date="2023-07" db="EMBL/GenBank/DDBJ databases">
        <title>Genomic Encyclopedia of Type Strains, Phase IV (KMG-IV): sequencing the most valuable type-strain genomes for metagenomic binning, comparative biology and taxonomic classification.</title>
        <authorList>
            <person name="Goeker M."/>
        </authorList>
    </citation>
    <scope>NUCLEOTIDE SEQUENCE</scope>
    <source>
        <strain evidence="3">DSM 21202</strain>
    </source>
</reference>
<evidence type="ECO:0000256" key="1">
    <source>
        <dbReference type="ARBA" id="ARBA00023125"/>
    </source>
</evidence>
<dbReference type="InterPro" id="IPR016032">
    <property type="entry name" value="Sig_transdc_resp-reg_C-effctor"/>
</dbReference>
<dbReference type="RefSeq" id="WP_306884473.1">
    <property type="nucleotide sequence ID" value="NZ_JAUSUL010000001.1"/>
</dbReference>
<dbReference type="InterPro" id="IPR039420">
    <property type="entry name" value="WalR-like"/>
</dbReference>
<proteinExistence type="predicted"/>
<dbReference type="PANTHER" id="PTHR43214:SF44">
    <property type="entry name" value="TWO-COMPONENT RESPONSE REGULATOR"/>
    <property type="match status" value="1"/>
</dbReference>
<gene>
    <name evidence="3" type="ORF">J2S73_001125</name>
</gene>
<dbReference type="InterPro" id="IPR036388">
    <property type="entry name" value="WH-like_DNA-bd_sf"/>
</dbReference>
<dbReference type="Gene3D" id="3.40.50.1820">
    <property type="entry name" value="alpha/beta hydrolase"/>
    <property type="match status" value="1"/>
</dbReference>
<dbReference type="AlphaFoldDB" id="A0AAE3VMJ3"/>
<dbReference type="PROSITE" id="PS50043">
    <property type="entry name" value="HTH_LUXR_2"/>
    <property type="match status" value="1"/>
</dbReference>
<dbReference type="SMART" id="SM00421">
    <property type="entry name" value="HTH_LUXR"/>
    <property type="match status" value="1"/>
</dbReference>
<evidence type="ECO:0000313" key="3">
    <source>
        <dbReference type="EMBL" id="MDQ0314688.1"/>
    </source>
</evidence>
<dbReference type="CDD" id="cd06170">
    <property type="entry name" value="LuxR_C_like"/>
    <property type="match status" value="1"/>
</dbReference>
<feature type="domain" description="HTH luxR-type" evidence="2">
    <location>
        <begin position="536"/>
        <end position="601"/>
    </location>
</feature>